<evidence type="ECO:0000256" key="1">
    <source>
        <dbReference type="ARBA" id="ARBA00001936"/>
    </source>
</evidence>
<reference evidence="20" key="1">
    <citation type="submission" date="2022-07" db="EMBL/GenBank/DDBJ databases">
        <title>Fungi with potential for degradation of polypropylene.</title>
        <authorList>
            <person name="Gostincar C."/>
        </authorList>
    </citation>
    <scope>NUCLEOTIDE SEQUENCE</scope>
    <source>
        <strain evidence="20">EXF-13287</strain>
    </source>
</reference>
<evidence type="ECO:0000313" key="21">
    <source>
        <dbReference type="Proteomes" id="UP001174691"/>
    </source>
</evidence>
<comment type="subcellular location">
    <subcellularLocation>
        <location evidence="2">Nucleus</location>
    </subcellularLocation>
</comment>
<evidence type="ECO:0000256" key="18">
    <source>
        <dbReference type="SAM" id="MobiDB-lite"/>
    </source>
</evidence>
<dbReference type="FunFam" id="1.10.150.20:FF:000010">
    <property type="entry name" value="DNA polymerase lambda"/>
    <property type="match status" value="1"/>
</dbReference>
<evidence type="ECO:0000256" key="9">
    <source>
        <dbReference type="ARBA" id="ARBA00022705"/>
    </source>
</evidence>
<evidence type="ECO:0000256" key="8">
    <source>
        <dbReference type="ARBA" id="ARBA00022695"/>
    </source>
</evidence>
<dbReference type="InterPro" id="IPR001357">
    <property type="entry name" value="BRCT_dom"/>
</dbReference>
<dbReference type="Gene3D" id="3.30.460.10">
    <property type="entry name" value="Beta Polymerase, domain 2"/>
    <property type="match status" value="1"/>
</dbReference>
<protein>
    <recommendedName>
        <fullName evidence="5">DNA polymerase lambda</fullName>
        <ecNumber evidence="4">2.7.7.7</ecNumber>
    </recommendedName>
</protein>
<feature type="region of interest" description="Disordered" evidence="18">
    <location>
        <begin position="46"/>
        <end position="183"/>
    </location>
</feature>
<dbReference type="Pfam" id="PF10391">
    <property type="entry name" value="DNA_pol_lambd_f"/>
    <property type="match status" value="1"/>
</dbReference>
<dbReference type="Gene3D" id="1.10.150.110">
    <property type="entry name" value="DNA polymerase beta, N-terminal domain-like"/>
    <property type="match status" value="1"/>
</dbReference>
<feature type="compositionally biased region" description="Polar residues" evidence="18">
    <location>
        <begin position="114"/>
        <end position="132"/>
    </location>
</feature>
<dbReference type="GO" id="GO:0006303">
    <property type="term" value="P:double-strand break repair via nonhomologous end joining"/>
    <property type="evidence" value="ECO:0007669"/>
    <property type="project" value="TreeGrafter"/>
</dbReference>
<name>A0AA38W0J7_9PEZI</name>
<dbReference type="PRINTS" id="PR00869">
    <property type="entry name" value="DNAPOLX"/>
</dbReference>
<keyword evidence="8" id="KW-0548">Nucleotidyltransferase</keyword>
<dbReference type="EMBL" id="JANBVN010000016">
    <property type="protein sequence ID" value="KAJ9161974.1"/>
    <property type="molecule type" value="Genomic_DNA"/>
</dbReference>
<evidence type="ECO:0000256" key="4">
    <source>
        <dbReference type="ARBA" id="ARBA00012417"/>
    </source>
</evidence>
<evidence type="ECO:0000256" key="13">
    <source>
        <dbReference type="ARBA" id="ARBA00023204"/>
    </source>
</evidence>
<organism evidence="20 21">
    <name type="scientific">Coniochaeta hoffmannii</name>
    <dbReference type="NCBI Taxonomy" id="91930"/>
    <lineage>
        <taxon>Eukaryota</taxon>
        <taxon>Fungi</taxon>
        <taxon>Dikarya</taxon>
        <taxon>Ascomycota</taxon>
        <taxon>Pezizomycotina</taxon>
        <taxon>Sordariomycetes</taxon>
        <taxon>Sordariomycetidae</taxon>
        <taxon>Coniochaetales</taxon>
        <taxon>Coniochaetaceae</taxon>
        <taxon>Coniochaeta</taxon>
    </lineage>
</organism>
<keyword evidence="9" id="KW-0235">DNA replication</keyword>
<evidence type="ECO:0000256" key="10">
    <source>
        <dbReference type="ARBA" id="ARBA00022723"/>
    </source>
</evidence>
<feature type="compositionally biased region" description="Polar residues" evidence="18">
    <location>
        <begin position="150"/>
        <end position="161"/>
    </location>
</feature>
<accession>A0AA38W0J7</accession>
<dbReference type="Gene3D" id="3.30.210.10">
    <property type="entry name" value="DNA polymerase, thumb domain"/>
    <property type="match status" value="1"/>
</dbReference>
<evidence type="ECO:0000256" key="5">
    <source>
        <dbReference type="ARBA" id="ARBA00016513"/>
    </source>
</evidence>
<keyword evidence="11" id="KW-0227">DNA damage</keyword>
<dbReference type="SUPFAM" id="SSF47802">
    <property type="entry name" value="DNA polymerase beta, N-terminal domain-like"/>
    <property type="match status" value="1"/>
</dbReference>
<evidence type="ECO:0000259" key="19">
    <source>
        <dbReference type="PROSITE" id="PS50172"/>
    </source>
</evidence>
<dbReference type="InterPro" id="IPR029398">
    <property type="entry name" value="PolB_thumb"/>
</dbReference>
<dbReference type="GO" id="GO:0003677">
    <property type="term" value="F:DNA binding"/>
    <property type="evidence" value="ECO:0007669"/>
    <property type="project" value="InterPro"/>
</dbReference>
<feature type="region of interest" description="Disordered" evidence="18">
    <location>
        <begin position="375"/>
        <end position="395"/>
    </location>
</feature>
<dbReference type="SUPFAM" id="SSF52113">
    <property type="entry name" value="BRCT domain"/>
    <property type="match status" value="1"/>
</dbReference>
<dbReference type="InterPro" id="IPR036420">
    <property type="entry name" value="BRCT_dom_sf"/>
</dbReference>
<feature type="compositionally biased region" description="Basic residues" evidence="18">
    <location>
        <begin position="448"/>
        <end position="460"/>
    </location>
</feature>
<evidence type="ECO:0000256" key="3">
    <source>
        <dbReference type="ARBA" id="ARBA00008323"/>
    </source>
</evidence>
<keyword evidence="10" id="KW-0479">Metal-binding</keyword>
<comment type="similarity">
    <text evidence="3">Belongs to the DNA polymerase type-X family.</text>
</comment>
<feature type="region of interest" description="Disordered" evidence="18">
    <location>
        <begin position="416"/>
        <end position="463"/>
    </location>
</feature>
<dbReference type="InterPro" id="IPR018944">
    <property type="entry name" value="DNA_pol_lambd_fingers_domain"/>
</dbReference>
<feature type="region of interest" description="Disordered" evidence="18">
    <location>
        <begin position="292"/>
        <end position="361"/>
    </location>
</feature>
<evidence type="ECO:0000256" key="17">
    <source>
        <dbReference type="PIRSR" id="PIRSR622312-50"/>
    </source>
</evidence>
<feature type="compositionally biased region" description="Low complexity" evidence="18">
    <location>
        <begin position="375"/>
        <end position="384"/>
    </location>
</feature>
<dbReference type="Gene3D" id="1.10.150.20">
    <property type="entry name" value="5' to 3' exonuclease, C-terminal subdomain"/>
    <property type="match status" value="1"/>
</dbReference>
<dbReference type="Pfam" id="PF14792">
    <property type="entry name" value="DNA_pol_B_palm"/>
    <property type="match status" value="1"/>
</dbReference>
<keyword evidence="7" id="KW-0808">Transferase</keyword>
<sequence length="832" mass="92235">MQSPGLAEKLAFFETLEALNDEDSDDEYGNNEREIEYRVKTRAFFSHSSTKDKPDHPPVPRLGSQDVINTPTRGPAPHSARRTISEPTPGAPAETPQPRVIKATPLLRKAVTAAQGTANARTEQEAGTTSFVEDTPVANAMKDKKHPSLQRGSTHPGPSSSRVEDSPPASSTMRKRKRGSSSSLKMVSELEQIFRGLSFYYIPDNDVAPLRKIRITRAREHGAQWIRSLDGATHAIVDKNLAFKDIETILAKAGRSLPIVVNEDYPIDCISFRSLLNPDQHRYRVAGCPLSQRRNSTQSDGQQHSQISDVSLVVQKRPPRMESKPREGTPSRSEDSSLRSRGDGHANVITGTGIVEEPAAIEGRGDIVPLTAASAPTSASHPQAMPVPEPLQRKDSVGDELTDYISLIQQYKDLPLDSDEEDLQSTRATDSIADTTETVSDSGSASSRSRRKRRRPKNRQAKSIAFEERFACHQGGTKDAAHSSGAANPNARTIEVLQSMCDYYTRTNDHWRTTAYRKAISTLRRQTTKITTEEEAYRLPAIGPRLAAKIEEIVTTDRLQRLQYADNDPMTPVLQVFLKIYDVGMARASKWIAQGHRTLDDLLEKADLTANQRLGIERYEDLNTRIPRAEVEALADHVRRAAAGLDPGVELLVGGSYRRGADSSGDIDFIVTKKGTASSDDLVPFLEELVSRLTEEKFLVAALAAHKPGSGSGGGGGSKWHGCCVLPLAEGRAALGESFRPRWRRIDFLLVPETEYGAALIYFTGNDIFNRSIRLLASRKGMRLNQRGLYREVMRGPQRIKVTEGELVEGRDERRIFEILGVKWREPRDRWC</sequence>
<keyword evidence="15" id="KW-0539">Nucleus</keyword>
<feature type="active site" description="Nucleophile; Schiff-base intermediate with DNA; for 5'-dRP lyase activity" evidence="17">
    <location>
        <position position="549"/>
    </location>
</feature>
<feature type="compositionally biased region" description="Basic and acidic residues" evidence="18">
    <location>
        <begin position="49"/>
        <end position="58"/>
    </location>
</feature>
<evidence type="ECO:0000313" key="20">
    <source>
        <dbReference type="EMBL" id="KAJ9161974.1"/>
    </source>
</evidence>
<dbReference type="GO" id="GO:0046872">
    <property type="term" value="F:metal ion binding"/>
    <property type="evidence" value="ECO:0007669"/>
    <property type="project" value="UniProtKB-KW"/>
</dbReference>
<comment type="cofactor">
    <cofactor evidence="1">
        <name>Mn(2+)</name>
        <dbReference type="ChEBI" id="CHEBI:29035"/>
    </cofactor>
</comment>
<dbReference type="Gene3D" id="3.40.50.10190">
    <property type="entry name" value="BRCT domain"/>
    <property type="match status" value="1"/>
</dbReference>
<evidence type="ECO:0000256" key="14">
    <source>
        <dbReference type="ARBA" id="ARBA00023239"/>
    </source>
</evidence>
<keyword evidence="6" id="KW-0237">DNA synthesis</keyword>
<dbReference type="InterPro" id="IPR037160">
    <property type="entry name" value="DNA_Pol_thumb_sf"/>
</dbReference>
<dbReference type="InterPro" id="IPR010996">
    <property type="entry name" value="HHH_MUS81"/>
</dbReference>
<dbReference type="Pfam" id="PF14716">
    <property type="entry name" value="HHH_8"/>
    <property type="match status" value="1"/>
</dbReference>
<evidence type="ECO:0000256" key="2">
    <source>
        <dbReference type="ARBA" id="ARBA00004123"/>
    </source>
</evidence>
<dbReference type="SUPFAM" id="SSF81301">
    <property type="entry name" value="Nucleotidyltransferase"/>
    <property type="match status" value="1"/>
</dbReference>
<dbReference type="InterPro" id="IPR002008">
    <property type="entry name" value="DNA_pol_X_beta-like"/>
</dbReference>
<keyword evidence="14" id="KW-0456">Lyase</keyword>
<proteinExistence type="inferred from homology"/>
<dbReference type="InterPro" id="IPR002054">
    <property type="entry name" value="DNA-dir_DNA_pol_X"/>
</dbReference>
<dbReference type="AlphaFoldDB" id="A0AA38W0J7"/>
<evidence type="ECO:0000256" key="11">
    <source>
        <dbReference type="ARBA" id="ARBA00022763"/>
    </source>
</evidence>
<dbReference type="PROSITE" id="PS50172">
    <property type="entry name" value="BRCT"/>
    <property type="match status" value="1"/>
</dbReference>
<feature type="compositionally biased region" description="Polar residues" evidence="18">
    <location>
        <begin position="425"/>
        <end position="439"/>
    </location>
</feature>
<dbReference type="InterPro" id="IPR028207">
    <property type="entry name" value="DNA_pol_B_palm_palm"/>
</dbReference>
<dbReference type="Proteomes" id="UP001174691">
    <property type="component" value="Unassembled WGS sequence"/>
</dbReference>
<dbReference type="SMART" id="SM00483">
    <property type="entry name" value="POLXc"/>
    <property type="match status" value="1"/>
</dbReference>
<keyword evidence="13" id="KW-0234">DNA repair</keyword>
<dbReference type="InterPro" id="IPR043519">
    <property type="entry name" value="NT_sf"/>
</dbReference>
<dbReference type="PANTHER" id="PTHR11276:SF28">
    <property type="entry name" value="DNA POLYMERASE LAMBDA"/>
    <property type="match status" value="1"/>
</dbReference>
<dbReference type="CDD" id="cd00141">
    <property type="entry name" value="NT_POLXc"/>
    <property type="match status" value="1"/>
</dbReference>
<evidence type="ECO:0000256" key="15">
    <source>
        <dbReference type="ARBA" id="ARBA00023242"/>
    </source>
</evidence>
<dbReference type="GO" id="GO:0016829">
    <property type="term" value="F:lyase activity"/>
    <property type="evidence" value="ECO:0007669"/>
    <property type="project" value="UniProtKB-KW"/>
</dbReference>
<evidence type="ECO:0000256" key="12">
    <source>
        <dbReference type="ARBA" id="ARBA00022932"/>
    </source>
</evidence>
<dbReference type="EC" id="2.7.7.7" evidence="4"/>
<feature type="compositionally biased region" description="Polar residues" evidence="18">
    <location>
        <begin position="292"/>
        <end position="309"/>
    </location>
</feature>
<feature type="domain" description="BRCT" evidence="19">
    <location>
        <begin position="189"/>
        <end position="283"/>
    </location>
</feature>
<dbReference type="GO" id="GO:0003887">
    <property type="term" value="F:DNA-directed DNA polymerase activity"/>
    <property type="evidence" value="ECO:0007669"/>
    <property type="project" value="UniProtKB-KW"/>
</dbReference>
<dbReference type="FunFam" id="1.10.150.110:FF:000005">
    <property type="entry name" value="DNA polymerase POL4"/>
    <property type="match status" value="1"/>
</dbReference>
<dbReference type="Pfam" id="PF14791">
    <property type="entry name" value="DNA_pol_B_thumb"/>
    <property type="match status" value="1"/>
</dbReference>
<comment type="catalytic activity">
    <reaction evidence="16">
        <text>DNA(n) + a 2'-deoxyribonucleoside 5'-triphosphate = DNA(n+1) + diphosphate</text>
        <dbReference type="Rhea" id="RHEA:22508"/>
        <dbReference type="Rhea" id="RHEA-COMP:17339"/>
        <dbReference type="Rhea" id="RHEA-COMP:17340"/>
        <dbReference type="ChEBI" id="CHEBI:33019"/>
        <dbReference type="ChEBI" id="CHEBI:61560"/>
        <dbReference type="ChEBI" id="CHEBI:173112"/>
        <dbReference type="EC" id="2.7.7.7"/>
    </reaction>
</comment>
<comment type="caution">
    <text evidence="20">The sequence shown here is derived from an EMBL/GenBank/DDBJ whole genome shotgun (WGS) entry which is preliminary data.</text>
</comment>
<dbReference type="InterPro" id="IPR022312">
    <property type="entry name" value="DNA_pol_X"/>
</dbReference>
<feature type="compositionally biased region" description="Basic and acidic residues" evidence="18">
    <location>
        <begin position="319"/>
        <end position="344"/>
    </location>
</feature>
<gene>
    <name evidence="20" type="ORF">NKR19_g1745</name>
</gene>
<dbReference type="GO" id="GO:0005634">
    <property type="term" value="C:nucleus"/>
    <property type="evidence" value="ECO:0007669"/>
    <property type="project" value="UniProtKB-SubCell"/>
</dbReference>
<keyword evidence="12" id="KW-0239">DNA-directed DNA polymerase</keyword>
<dbReference type="FunFam" id="3.30.210.10:FF:000001">
    <property type="entry name" value="DNA polymerase lambda"/>
    <property type="match status" value="1"/>
</dbReference>
<dbReference type="SUPFAM" id="SSF81585">
    <property type="entry name" value="PsbU/PolX domain-like"/>
    <property type="match status" value="1"/>
</dbReference>
<evidence type="ECO:0000256" key="16">
    <source>
        <dbReference type="ARBA" id="ARBA00049244"/>
    </source>
</evidence>
<evidence type="ECO:0000256" key="6">
    <source>
        <dbReference type="ARBA" id="ARBA00022634"/>
    </source>
</evidence>
<dbReference type="PANTHER" id="PTHR11276">
    <property type="entry name" value="DNA POLYMERASE TYPE-X FAMILY MEMBER"/>
    <property type="match status" value="1"/>
</dbReference>
<evidence type="ECO:0000256" key="7">
    <source>
        <dbReference type="ARBA" id="ARBA00022679"/>
    </source>
</evidence>
<dbReference type="InterPro" id="IPR027421">
    <property type="entry name" value="DNA_pol_lamdba_lyase_dom_sf"/>
</dbReference>
<dbReference type="PRINTS" id="PR00870">
    <property type="entry name" value="DNAPOLXBETA"/>
</dbReference>
<keyword evidence="21" id="KW-1185">Reference proteome</keyword>